<dbReference type="Pfam" id="PF03575">
    <property type="entry name" value="Peptidase_S51"/>
    <property type="match status" value="1"/>
</dbReference>
<comment type="similarity">
    <text evidence="1">Belongs to the peptidase S51 family.</text>
</comment>
<organism evidence="5 6">
    <name type="scientific">Rhodococcus triatomae</name>
    <dbReference type="NCBI Taxonomy" id="300028"/>
    <lineage>
        <taxon>Bacteria</taxon>
        <taxon>Bacillati</taxon>
        <taxon>Actinomycetota</taxon>
        <taxon>Actinomycetes</taxon>
        <taxon>Mycobacteriales</taxon>
        <taxon>Nocardiaceae</taxon>
        <taxon>Rhodococcus</taxon>
    </lineage>
</organism>
<evidence type="ECO:0000256" key="4">
    <source>
        <dbReference type="ARBA" id="ARBA00022825"/>
    </source>
</evidence>
<keyword evidence="3" id="KW-0378">Hydrolase</keyword>
<keyword evidence="4" id="KW-0720">Serine protease</keyword>
<dbReference type="PANTHER" id="PTHR20842">
    <property type="entry name" value="PROTEASE S51 ALPHA-ASPARTYL DIPEPTIDASE"/>
    <property type="match status" value="1"/>
</dbReference>
<gene>
    <name evidence="5" type="ORF">SAMN05444695_10962</name>
</gene>
<dbReference type="GO" id="GO:0006508">
    <property type="term" value="P:proteolysis"/>
    <property type="evidence" value="ECO:0007669"/>
    <property type="project" value="UniProtKB-KW"/>
</dbReference>
<reference evidence="5 6" key="1">
    <citation type="submission" date="2016-10" db="EMBL/GenBank/DDBJ databases">
        <authorList>
            <person name="de Groot N.N."/>
        </authorList>
    </citation>
    <scope>NUCLEOTIDE SEQUENCE [LARGE SCALE GENOMIC DNA]</scope>
    <source>
        <strain evidence="5 6">DSM 44892</strain>
    </source>
</reference>
<sequence>MRLFLASYRFGPAPATFTEFLPAPARIAVIAAATDAWPEAARRSAVTSDLVPLTRLGYAAEELDLREYAADPGGVANRLADCDGVWVRGGNTFVLRAQLARSAADVVLTDLLGEGRLAYAGYSAGACVAGPTLRGLESADDPSEVRAACAMTPRWDGLGWIDVAIVPHAPRSSGTRQELTVNLEDADSVRATARSLTKAAVPYLTLTDDQVVIVEDGTRRVVGGIDSP</sequence>
<keyword evidence="2" id="KW-0645">Protease</keyword>
<dbReference type="RefSeq" id="WP_072736899.1">
    <property type="nucleotide sequence ID" value="NZ_CP048813.1"/>
</dbReference>
<dbReference type="SUPFAM" id="SSF52317">
    <property type="entry name" value="Class I glutamine amidotransferase-like"/>
    <property type="match status" value="1"/>
</dbReference>
<name>A0A1G8LZY1_9NOCA</name>
<evidence type="ECO:0000256" key="1">
    <source>
        <dbReference type="ARBA" id="ARBA00006534"/>
    </source>
</evidence>
<dbReference type="Proteomes" id="UP000183263">
    <property type="component" value="Unassembled WGS sequence"/>
</dbReference>
<dbReference type="EMBL" id="FNDN01000009">
    <property type="protein sequence ID" value="SDI61239.1"/>
    <property type="molecule type" value="Genomic_DNA"/>
</dbReference>
<dbReference type="OrthoDB" id="3373764at2"/>
<dbReference type="PANTHER" id="PTHR20842:SF0">
    <property type="entry name" value="ALPHA-ASPARTYL DIPEPTIDASE"/>
    <property type="match status" value="1"/>
</dbReference>
<proteinExistence type="inferred from homology"/>
<accession>A0A1G8LZY1</accession>
<evidence type="ECO:0000256" key="3">
    <source>
        <dbReference type="ARBA" id="ARBA00022801"/>
    </source>
</evidence>
<dbReference type="InterPro" id="IPR029062">
    <property type="entry name" value="Class_I_gatase-like"/>
</dbReference>
<protein>
    <submittedName>
        <fullName evidence="5">Dipeptidase E</fullName>
    </submittedName>
</protein>
<evidence type="ECO:0000313" key="5">
    <source>
        <dbReference type="EMBL" id="SDI61239.1"/>
    </source>
</evidence>
<dbReference type="AlphaFoldDB" id="A0A1G8LZY1"/>
<evidence type="ECO:0000256" key="2">
    <source>
        <dbReference type="ARBA" id="ARBA00022670"/>
    </source>
</evidence>
<evidence type="ECO:0000313" key="6">
    <source>
        <dbReference type="Proteomes" id="UP000183263"/>
    </source>
</evidence>
<dbReference type="Gene3D" id="3.40.50.880">
    <property type="match status" value="1"/>
</dbReference>
<dbReference type="InterPro" id="IPR005320">
    <property type="entry name" value="Peptidase_S51"/>
</dbReference>
<keyword evidence="6" id="KW-1185">Reference proteome</keyword>
<dbReference type="GO" id="GO:0008236">
    <property type="term" value="F:serine-type peptidase activity"/>
    <property type="evidence" value="ECO:0007669"/>
    <property type="project" value="UniProtKB-KW"/>
</dbReference>